<organism evidence="2 3">
    <name type="scientific">Clostridium symbiosum</name>
    <name type="common">Bacteroides symbiosus</name>
    <dbReference type="NCBI Taxonomy" id="1512"/>
    <lineage>
        <taxon>Bacteria</taxon>
        <taxon>Bacillati</taxon>
        <taxon>Bacillota</taxon>
        <taxon>Clostridia</taxon>
        <taxon>Lachnospirales</taxon>
        <taxon>Lachnospiraceae</taxon>
        <taxon>Otoolea</taxon>
    </lineage>
</organism>
<keyword evidence="2" id="KW-0540">Nuclease</keyword>
<evidence type="ECO:0000259" key="1">
    <source>
        <dbReference type="Pfam" id="PF01844"/>
    </source>
</evidence>
<dbReference type="Pfam" id="PF01844">
    <property type="entry name" value="HNH"/>
    <property type="match status" value="1"/>
</dbReference>
<evidence type="ECO:0000313" key="2">
    <source>
        <dbReference type="EMBL" id="MDB2002647.1"/>
    </source>
</evidence>
<keyword evidence="2" id="KW-0378">Hydrolase</keyword>
<dbReference type="GO" id="GO:0004519">
    <property type="term" value="F:endonuclease activity"/>
    <property type="evidence" value="ECO:0007669"/>
    <property type="project" value="UniProtKB-KW"/>
</dbReference>
<feature type="domain" description="HNH" evidence="1">
    <location>
        <begin position="30"/>
        <end position="81"/>
    </location>
</feature>
<protein>
    <submittedName>
        <fullName evidence="2">HNH endonuclease</fullName>
    </submittedName>
</protein>
<proteinExistence type="predicted"/>
<dbReference type="AlphaFoldDB" id="A0AAW6AYV9"/>
<comment type="caution">
    <text evidence="2">The sequence shown here is derived from an EMBL/GenBank/DDBJ whole genome shotgun (WGS) entry which is preliminary data.</text>
</comment>
<name>A0AAW6AYV9_CLOSY</name>
<dbReference type="GO" id="GO:0008270">
    <property type="term" value="F:zinc ion binding"/>
    <property type="evidence" value="ECO:0007669"/>
    <property type="project" value="InterPro"/>
</dbReference>
<gene>
    <name evidence="2" type="ORF">PM006_20805</name>
</gene>
<dbReference type="EMBL" id="JAQLGM010000084">
    <property type="protein sequence ID" value="MDB2002647.1"/>
    <property type="molecule type" value="Genomic_DNA"/>
</dbReference>
<dbReference type="InterPro" id="IPR002711">
    <property type="entry name" value="HNH"/>
</dbReference>
<keyword evidence="2" id="KW-0255">Endonuclease</keyword>
<evidence type="ECO:0000313" key="3">
    <source>
        <dbReference type="Proteomes" id="UP001300871"/>
    </source>
</evidence>
<accession>A0AAW6AYV9</accession>
<dbReference type="RefSeq" id="WP_049941746.1">
    <property type="nucleotide sequence ID" value="NZ_CABHNX010000110.1"/>
</dbReference>
<reference evidence="2" key="1">
    <citation type="submission" date="2023-01" db="EMBL/GenBank/DDBJ databases">
        <title>Human gut microbiome strain richness.</title>
        <authorList>
            <person name="Chen-Liaw A."/>
        </authorList>
    </citation>
    <scope>NUCLEOTIDE SEQUENCE</scope>
    <source>
        <strain evidence="2">B1_m1001713B170214d0_201011</strain>
    </source>
</reference>
<dbReference type="GO" id="GO:0003676">
    <property type="term" value="F:nucleic acid binding"/>
    <property type="evidence" value="ECO:0007669"/>
    <property type="project" value="InterPro"/>
</dbReference>
<sequence>MAREFAREFYDSTEWKLCRDRYAKSVGRLCEECLRQGIYKPGKIVHHKTEITPENITKPEVTMSFNNLELVCMDCHAKLHGRKKRYFVDEFGNVTTTPPYSK</sequence>
<dbReference type="Proteomes" id="UP001300871">
    <property type="component" value="Unassembled WGS sequence"/>
</dbReference>